<gene>
    <name evidence="2" type="ordered locus">Sros_5655</name>
</gene>
<dbReference type="HOGENOM" id="CLU_2425752_0_0_11"/>
<organism evidence="2 3">
    <name type="scientific">Streptosporangium roseum (strain ATCC 12428 / DSM 43021 / JCM 3005 / KCTC 9067 / NCIMB 10171 / NRRL 2505 / NI 9100)</name>
    <dbReference type="NCBI Taxonomy" id="479432"/>
    <lineage>
        <taxon>Bacteria</taxon>
        <taxon>Bacillati</taxon>
        <taxon>Actinomycetota</taxon>
        <taxon>Actinomycetes</taxon>
        <taxon>Streptosporangiales</taxon>
        <taxon>Streptosporangiaceae</taxon>
        <taxon>Streptosporangium</taxon>
    </lineage>
</organism>
<evidence type="ECO:0000313" key="2">
    <source>
        <dbReference type="EMBL" id="ACZ88406.1"/>
    </source>
</evidence>
<keyword evidence="3" id="KW-1185">Reference proteome</keyword>
<accession>D2AR65</accession>
<dbReference type="EMBL" id="CP001814">
    <property type="protein sequence ID" value="ACZ88406.1"/>
    <property type="molecule type" value="Genomic_DNA"/>
</dbReference>
<dbReference type="AlphaFoldDB" id="D2AR65"/>
<dbReference type="RefSeq" id="WP_012892143.1">
    <property type="nucleotide sequence ID" value="NC_013595.1"/>
</dbReference>
<dbReference type="STRING" id="479432.Sros_5655"/>
<feature type="compositionally biased region" description="Low complexity" evidence="1">
    <location>
        <begin position="60"/>
        <end position="71"/>
    </location>
</feature>
<sequence>MVPERHEIRVFLTLAGEPRFGRAGERLRVTTGSASRTAKKTDQHSRPPCGAGHDIPSEITPPGQGHGPTPGLDSPEAVSAHLASAYRIEPA</sequence>
<reference evidence="2 3" key="1">
    <citation type="journal article" date="2010" name="Stand. Genomic Sci.">
        <title>Complete genome sequence of Streptosporangium roseum type strain (NI 9100).</title>
        <authorList>
            <person name="Nolan M."/>
            <person name="Sikorski J."/>
            <person name="Jando M."/>
            <person name="Lucas S."/>
            <person name="Lapidus A."/>
            <person name="Glavina Del Rio T."/>
            <person name="Chen F."/>
            <person name="Tice H."/>
            <person name="Pitluck S."/>
            <person name="Cheng J.F."/>
            <person name="Chertkov O."/>
            <person name="Sims D."/>
            <person name="Meincke L."/>
            <person name="Brettin T."/>
            <person name="Han C."/>
            <person name="Detter J.C."/>
            <person name="Bruce D."/>
            <person name="Goodwin L."/>
            <person name="Land M."/>
            <person name="Hauser L."/>
            <person name="Chang Y.J."/>
            <person name="Jeffries C.D."/>
            <person name="Ivanova N."/>
            <person name="Mavromatis K."/>
            <person name="Mikhailova N."/>
            <person name="Chen A."/>
            <person name="Palaniappan K."/>
            <person name="Chain P."/>
            <person name="Rohde M."/>
            <person name="Goker M."/>
            <person name="Bristow J."/>
            <person name="Eisen J.A."/>
            <person name="Markowitz V."/>
            <person name="Hugenholtz P."/>
            <person name="Kyrpides N.C."/>
            <person name="Klenk H.P."/>
        </authorList>
    </citation>
    <scope>NUCLEOTIDE SEQUENCE [LARGE SCALE GENOMIC DNA]</scope>
    <source>
        <strain evidence="3">ATCC 12428 / DSM 43021 / JCM 3005 / NI 9100</strain>
    </source>
</reference>
<proteinExistence type="predicted"/>
<dbReference type="KEGG" id="sro:Sros_5655"/>
<evidence type="ECO:0000313" key="3">
    <source>
        <dbReference type="Proteomes" id="UP000002029"/>
    </source>
</evidence>
<name>D2AR65_STRRD</name>
<protein>
    <submittedName>
        <fullName evidence="2">Uncharacterized protein</fullName>
    </submittedName>
</protein>
<feature type="region of interest" description="Disordered" evidence="1">
    <location>
        <begin position="30"/>
        <end position="78"/>
    </location>
</feature>
<dbReference type="Proteomes" id="UP000002029">
    <property type="component" value="Chromosome"/>
</dbReference>
<evidence type="ECO:0000256" key="1">
    <source>
        <dbReference type="SAM" id="MobiDB-lite"/>
    </source>
</evidence>